<dbReference type="InterPro" id="IPR006047">
    <property type="entry name" value="GH13_cat_dom"/>
</dbReference>
<dbReference type="FunFam" id="2.60.40.1180:FF:000002">
    <property type="entry name" value="1,4-alpha-glucan branching enzyme GlgB"/>
    <property type="match status" value="1"/>
</dbReference>
<proteinExistence type="inferred from homology"/>
<keyword evidence="9 10" id="KW-0119">Carbohydrate metabolism</keyword>
<reference evidence="13 14" key="1">
    <citation type="journal article" date="2019" name="ISME J.">
        <title>Candidatus Macondimonas diazotrophica, a novel gammaproteobacterial genus dominating crude-oil-contaminated coastal sediments.</title>
        <authorList>
            <person name="Karthikeyan S."/>
            <person name="Konstantinidis K."/>
        </authorList>
    </citation>
    <scope>NUCLEOTIDE SEQUENCE [LARGE SCALE GENOMIC DNA]</scope>
    <source>
        <strain evidence="13 14">KTK01</strain>
    </source>
</reference>
<comment type="pathway">
    <text evidence="3 10">Glycan biosynthesis; glycogen biosynthesis.</text>
</comment>
<dbReference type="GO" id="GO:0005829">
    <property type="term" value="C:cytosol"/>
    <property type="evidence" value="ECO:0007669"/>
    <property type="project" value="TreeGrafter"/>
</dbReference>
<dbReference type="InterPro" id="IPR014756">
    <property type="entry name" value="Ig_E-set"/>
</dbReference>
<evidence type="ECO:0000256" key="6">
    <source>
        <dbReference type="ARBA" id="ARBA00022676"/>
    </source>
</evidence>
<dbReference type="PANTHER" id="PTHR43651:SF3">
    <property type="entry name" value="1,4-ALPHA-GLUCAN-BRANCHING ENZYME"/>
    <property type="match status" value="1"/>
</dbReference>
<accession>A0A4Z0F8Q8</accession>
<dbReference type="GO" id="GO:0003844">
    <property type="term" value="F:1,4-alpha-glucan branching enzyme activity"/>
    <property type="evidence" value="ECO:0007669"/>
    <property type="project" value="UniProtKB-UniRule"/>
</dbReference>
<dbReference type="InterPro" id="IPR017853">
    <property type="entry name" value="GH"/>
</dbReference>
<evidence type="ECO:0000256" key="1">
    <source>
        <dbReference type="ARBA" id="ARBA00000826"/>
    </source>
</evidence>
<sequence>MPTRALNPLNSILAEDLRLLLEQRHHNPGAILGRHLDGAQCTVRIRIPGARAAWLLPSKDPMTRWDDTDLFFWKGPTEHLPVHYTYQWEDESGAVQERTDAYTFPLLLSDEALGQFHHGKHLHVWQMLGAHIQTIDGIRGTLFAVWAPNAERVSVVGDFNDWDGRIHPMHNRGYTGVWELFIPEVSEGCLYKFEIRSRPHSTLLVKTDPYGRAFEMRPGTAARVCGSSMYRWRDSDWMSQRDGWQHKPISIYEVHLGSWRRHADGRFLDYRELADELIPYVQQLGFTHIELLPITEHPLDASWGYQTTGFFAPTSRHGDPDGLREFVDRCHQAGIGVYLDWVPGHFPRDGFGLARFDGSALYEHEDWRRGEHREWGTLVFNYARNEVRGFLISSALYWLEEFHIDGLRVDAVASMLYLDYSRGPGEWLPNRHGGNEHLEAVDFLRELNTVTHREAPGSVTIAEESTAWPQVTRPTYVGGLGFSMKWNMGWMHDTLRYMSKDPIYRHYEHQDLTFGLLYAFSENFVLPFSHDEVVHGKGSMWQKMPGDEWQKMANLRLLYTYMLTYPGKKLLFMGSEMAQPWEWRHDESLPWDQQADPRRQGLMRLLGDLNRLYREWPALHGQDFAADGFSWIDCHDAAQSVIAYRRMCGPDEVVVVLNFTPIPRAGYRVGVPRAGWYREVLNSDAEIYGGSNRGNAGGVASDALPWMDHPHSLSVTLPPLGGIILRHTGSAS</sequence>
<dbReference type="GO" id="GO:0005978">
    <property type="term" value="P:glycogen biosynthetic process"/>
    <property type="evidence" value="ECO:0007669"/>
    <property type="project" value="UniProtKB-UniRule"/>
</dbReference>
<evidence type="ECO:0000259" key="12">
    <source>
        <dbReference type="SMART" id="SM00642"/>
    </source>
</evidence>
<dbReference type="FunFam" id="2.60.40.10:FF:000169">
    <property type="entry name" value="1,4-alpha-glucan branching enzyme GlgB"/>
    <property type="match status" value="1"/>
</dbReference>
<keyword evidence="14" id="KW-1185">Reference proteome</keyword>
<evidence type="ECO:0000313" key="14">
    <source>
        <dbReference type="Proteomes" id="UP000297890"/>
    </source>
</evidence>
<dbReference type="OrthoDB" id="9800174at2"/>
<dbReference type="InterPro" id="IPR006407">
    <property type="entry name" value="GlgB"/>
</dbReference>
<dbReference type="InterPro" id="IPR004193">
    <property type="entry name" value="Glyco_hydro_13_N"/>
</dbReference>
<evidence type="ECO:0000256" key="8">
    <source>
        <dbReference type="ARBA" id="ARBA00023056"/>
    </source>
</evidence>
<evidence type="ECO:0000256" key="4">
    <source>
        <dbReference type="ARBA" id="ARBA00009000"/>
    </source>
</evidence>
<feature type="active site" description="Proton donor" evidence="10 11">
    <location>
        <position position="463"/>
    </location>
</feature>
<evidence type="ECO:0000256" key="2">
    <source>
        <dbReference type="ARBA" id="ARBA00002953"/>
    </source>
</evidence>
<dbReference type="HAMAP" id="MF_00685">
    <property type="entry name" value="GlgB"/>
    <property type="match status" value="1"/>
</dbReference>
<evidence type="ECO:0000256" key="11">
    <source>
        <dbReference type="PIRSR" id="PIRSR000463-1"/>
    </source>
</evidence>
<dbReference type="AlphaFoldDB" id="A0A4Z0F8Q8"/>
<dbReference type="NCBIfam" id="TIGR01515">
    <property type="entry name" value="branching_enzym"/>
    <property type="match status" value="1"/>
</dbReference>
<dbReference type="Proteomes" id="UP000297890">
    <property type="component" value="Unassembled WGS sequence"/>
</dbReference>
<keyword evidence="6 10" id="KW-0328">Glycosyltransferase</keyword>
<dbReference type="Pfam" id="PF02806">
    <property type="entry name" value="Alpha-amylase_C"/>
    <property type="match status" value="1"/>
</dbReference>
<dbReference type="InterPro" id="IPR044143">
    <property type="entry name" value="GlgB_N_E_set_prok"/>
</dbReference>
<dbReference type="Gene3D" id="3.20.20.80">
    <property type="entry name" value="Glycosidases"/>
    <property type="match status" value="1"/>
</dbReference>
<dbReference type="Pfam" id="PF22019">
    <property type="entry name" value="GlgB_N"/>
    <property type="match status" value="1"/>
</dbReference>
<dbReference type="SUPFAM" id="SSF51011">
    <property type="entry name" value="Glycosyl hydrolase domain"/>
    <property type="match status" value="1"/>
</dbReference>
<dbReference type="SUPFAM" id="SSF51445">
    <property type="entry name" value="(Trans)glycosidases"/>
    <property type="match status" value="1"/>
</dbReference>
<evidence type="ECO:0000313" key="13">
    <source>
        <dbReference type="EMBL" id="TFZ82743.1"/>
    </source>
</evidence>
<dbReference type="Gene3D" id="2.60.40.10">
    <property type="entry name" value="Immunoglobulins"/>
    <property type="match status" value="1"/>
</dbReference>
<dbReference type="CDD" id="cd11322">
    <property type="entry name" value="AmyAc_Glg_BE"/>
    <property type="match status" value="1"/>
</dbReference>
<keyword evidence="7 10" id="KW-0808">Transferase</keyword>
<gene>
    <name evidence="10 13" type="primary">glgB</name>
    <name evidence="13" type="ORF">E4680_07230</name>
</gene>
<dbReference type="InterPro" id="IPR037439">
    <property type="entry name" value="Branching_enzy"/>
</dbReference>
<feature type="active site" description="Nucleophile" evidence="10 11">
    <location>
        <position position="410"/>
    </location>
</feature>
<dbReference type="Pfam" id="PF00128">
    <property type="entry name" value="Alpha-amylase"/>
    <property type="match status" value="2"/>
</dbReference>
<evidence type="ECO:0000256" key="7">
    <source>
        <dbReference type="ARBA" id="ARBA00022679"/>
    </source>
</evidence>
<dbReference type="InterPro" id="IPR013783">
    <property type="entry name" value="Ig-like_fold"/>
</dbReference>
<dbReference type="UniPathway" id="UPA00164"/>
<evidence type="ECO:0000256" key="9">
    <source>
        <dbReference type="ARBA" id="ARBA00023277"/>
    </source>
</evidence>
<comment type="catalytic activity">
    <reaction evidence="1 10">
        <text>Transfers a segment of a (1-&gt;4)-alpha-D-glucan chain to a primary hydroxy group in a similar glucan chain.</text>
        <dbReference type="EC" id="2.4.1.18"/>
    </reaction>
</comment>
<dbReference type="Pfam" id="PF02922">
    <property type="entry name" value="CBM_48"/>
    <property type="match status" value="1"/>
</dbReference>
<dbReference type="EC" id="2.4.1.18" evidence="10"/>
<comment type="function">
    <text evidence="2 10">Catalyzes the formation of the alpha-1,6-glucosidic linkages in glycogen by scission of a 1,4-alpha-linked oligosaccharide from growing alpha-1,4-glucan chains and the subsequent attachment of the oligosaccharide to the alpha-1,6 position.</text>
</comment>
<dbReference type="Gene3D" id="2.60.40.1180">
    <property type="entry name" value="Golgi alpha-mannosidase II"/>
    <property type="match status" value="1"/>
</dbReference>
<evidence type="ECO:0000256" key="10">
    <source>
        <dbReference type="HAMAP-Rule" id="MF_00685"/>
    </source>
</evidence>
<dbReference type="PANTHER" id="PTHR43651">
    <property type="entry name" value="1,4-ALPHA-GLUCAN-BRANCHING ENZYME"/>
    <property type="match status" value="1"/>
</dbReference>
<comment type="caution">
    <text evidence="13">The sequence shown here is derived from an EMBL/GenBank/DDBJ whole genome shotgun (WGS) entry which is preliminary data.</text>
</comment>
<protein>
    <recommendedName>
        <fullName evidence="10">1,4-alpha-glucan branching enzyme GlgB</fullName>
        <ecNumber evidence="10">2.4.1.18</ecNumber>
    </recommendedName>
    <alternativeName>
        <fullName evidence="10">1,4-alpha-D-glucan:1,4-alpha-D-glucan 6-glucosyl-transferase</fullName>
    </alternativeName>
    <alternativeName>
        <fullName evidence="10">Alpha-(1-&gt;4)-glucan branching enzyme</fullName>
    </alternativeName>
    <alternativeName>
        <fullName evidence="10">Glycogen branching enzyme</fullName>
        <shortName evidence="10">BE</shortName>
    </alternativeName>
</protein>
<feature type="domain" description="Glycosyl hydrolase family 13 catalytic" evidence="12">
    <location>
        <begin position="253"/>
        <end position="599"/>
    </location>
</feature>
<dbReference type="NCBIfam" id="NF003811">
    <property type="entry name" value="PRK05402.1"/>
    <property type="match status" value="1"/>
</dbReference>
<dbReference type="NCBIfam" id="NF008967">
    <property type="entry name" value="PRK12313.1"/>
    <property type="match status" value="1"/>
</dbReference>
<organism evidence="13 14">
    <name type="scientific">Candidatus Macondimonas diazotrophica</name>
    <dbReference type="NCBI Taxonomy" id="2305248"/>
    <lineage>
        <taxon>Bacteria</taxon>
        <taxon>Pseudomonadati</taxon>
        <taxon>Pseudomonadota</taxon>
        <taxon>Gammaproteobacteria</taxon>
        <taxon>Chromatiales</taxon>
        <taxon>Ectothiorhodospiraceae</taxon>
        <taxon>Candidatus Macondimonas</taxon>
    </lineage>
</organism>
<evidence type="ECO:0000256" key="5">
    <source>
        <dbReference type="ARBA" id="ARBA00022600"/>
    </source>
</evidence>
<dbReference type="SMART" id="SM00642">
    <property type="entry name" value="Aamy"/>
    <property type="match status" value="1"/>
</dbReference>
<dbReference type="FunFam" id="3.20.20.80:FF:000003">
    <property type="entry name" value="1,4-alpha-glucan branching enzyme GlgB"/>
    <property type="match status" value="1"/>
</dbReference>
<dbReference type="SUPFAM" id="SSF81296">
    <property type="entry name" value="E set domains"/>
    <property type="match status" value="2"/>
</dbReference>
<dbReference type="CDD" id="cd02855">
    <property type="entry name" value="E_set_GBE_prok_N"/>
    <property type="match status" value="1"/>
</dbReference>
<dbReference type="GO" id="GO:0004553">
    <property type="term" value="F:hydrolase activity, hydrolyzing O-glycosyl compounds"/>
    <property type="evidence" value="ECO:0007669"/>
    <property type="project" value="InterPro"/>
</dbReference>
<comment type="subunit">
    <text evidence="10">Monomer.</text>
</comment>
<name>A0A4Z0F8Q8_9GAMM</name>
<dbReference type="InterPro" id="IPR006048">
    <property type="entry name" value="A-amylase/branching_C"/>
</dbReference>
<keyword evidence="8 10" id="KW-0320">Glycogen biosynthesis</keyword>
<comment type="similarity">
    <text evidence="4 10">Belongs to the glycosyl hydrolase 13 family. GlgB subfamily.</text>
</comment>
<dbReference type="GO" id="GO:0043169">
    <property type="term" value="F:cation binding"/>
    <property type="evidence" value="ECO:0007669"/>
    <property type="project" value="InterPro"/>
</dbReference>
<dbReference type="InterPro" id="IPR013780">
    <property type="entry name" value="Glyco_hydro_b"/>
</dbReference>
<dbReference type="PIRSF" id="PIRSF000463">
    <property type="entry name" value="GlgB"/>
    <property type="match status" value="1"/>
</dbReference>
<dbReference type="EMBL" id="SRIO01000007">
    <property type="protein sequence ID" value="TFZ82743.1"/>
    <property type="molecule type" value="Genomic_DNA"/>
</dbReference>
<dbReference type="InterPro" id="IPR054169">
    <property type="entry name" value="GlgB_N"/>
</dbReference>
<evidence type="ECO:0000256" key="3">
    <source>
        <dbReference type="ARBA" id="ARBA00004964"/>
    </source>
</evidence>
<dbReference type="RefSeq" id="WP_135281730.1">
    <property type="nucleotide sequence ID" value="NZ_SRIO01000007.1"/>
</dbReference>
<keyword evidence="5 10" id="KW-0321">Glycogen metabolism</keyword>